<protein>
    <submittedName>
        <fullName evidence="1">Uncharacterized protein</fullName>
    </submittedName>
</protein>
<reference evidence="1" key="1">
    <citation type="submission" date="2014-11" db="EMBL/GenBank/DDBJ databases">
        <authorList>
            <person name="Amaro Gonzalez C."/>
        </authorList>
    </citation>
    <scope>NUCLEOTIDE SEQUENCE</scope>
</reference>
<organism evidence="1">
    <name type="scientific">Anguilla anguilla</name>
    <name type="common">European freshwater eel</name>
    <name type="synonym">Muraena anguilla</name>
    <dbReference type="NCBI Taxonomy" id="7936"/>
    <lineage>
        <taxon>Eukaryota</taxon>
        <taxon>Metazoa</taxon>
        <taxon>Chordata</taxon>
        <taxon>Craniata</taxon>
        <taxon>Vertebrata</taxon>
        <taxon>Euteleostomi</taxon>
        <taxon>Actinopterygii</taxon>
        <taxon>Neopterygii</taxon>
        <taxon>Teleostei</taxon>
        <taxon>Anguilliformes</taxon>
        <taxon>Anguillidae</taxon>
        <taxon>Anguilla</taxon>
    </lineage>
</organism>
<dbReference type="EMBL" id="GBXM01006885">
    <property type="protein sequence ID" value="JAI01693.1"/>
    <property type="molecule type" value="Transcribed_RNA"/>
</dbReference>
<evidence type="ECO:0000313" key="1">
    <source>
        <dbReference type="EMBL" id="JAI01693.1"/>
    </source>
</evidence>
<dbReference type="AlphaFoldDB" id="A0A0E9XG15"/>
<reference evidence="1" key="2">
    <citation type="journal article" date="2015" name="Fish Shellfish Immunol.">
        <title>Early steps in the European eel (Anguilla anguilla)-Vibrio vulnificus interaction in the gills: Role of the RtxA13 toxin.</title>
        <authorList>
            <person name="Callol A."/>
            <person name="Pajuelo D."/>
            <person name="Ebbesson L."/>
            <person name="Teles M."/>
            <person name="MacKenzie S."/>
            <person name="Amaro C."/>
        </authorList>
    </citation>
    <scope>NUCLEOTIDE SEQUENCE</scope>
</reference>
<proteinExistence type="predicted"/>
<sequence>MLSQKLIEFMKMKLGGFHFLQARLLSIMRHCAVFEGSWKTCSGHIFILTCDIQAKVLAAATAIKGPFTKGRLMIIKITQGLRGEVETQTVNWWINRLCEIFSFRWFDNVAPQLGYMFTEEE</sequence>
<accession>A0A0E9XG15</accession>
<name>A0A0E9XG15_ANGAN</name>